<feature type="compositionally biased region" description="Polar residues" evidence="4">
    <location>
        <begin position="692"/>
        <end position="718"/>
    </location>
</feature>
<reference evidence="6" key="1">
    <citation type="journal article" date="2020" name="Stud. Mycol.">
        <title>101 Dothideomycetes genomes: a test case for predicting lifestyles and emergence of pathogens.</title>
        <authorList>
            <person name="Haridas S."/>
            <person name="Albert R."/>
            <person name="Binder M."/>
            <person name="Bloem J."/>
            <person name="Labutti K."/>
            <person name="Salamov A."/>
            <person name="Andreopoulos B."/>
            <person name="Baker S."/>
            <person name="Barry K."/>
            <person name="Bills G."/>
            <person name="Bluhm B."/>
            <person name="Cannon C."/>
            <person name="Castanera R."/>
            <person name="Culley D."/>
            <person name="Daum C."/>
            <person name="Ezra D."/>
            <person name="Gonzalez J."/>
            <person name="Henrissat B."/>
            <person name="Kuo A."/>
            <person name="Liang C."/>
            <person name="Lipzen A."/>
            <person name="Lutzoni F."/>
            <person name="Magnuson J."/>
            <person name="Mondo S."/>
            <person name="Nolan M."/>
            <person name="Ohm R."/>
            <person name="Pangilinan J."/>
            <person name="Park H.-J."/>
            <person name="Ramirez L."/>
            <person name="Alfaro M."/>
            <person name="Sun H."/>
            <person name="Tritt A."/>
            <person name="Yoshinaga Y."/>
            <person name="Zwiers L.-H."/>
            <person name="Turgeon B."/>
            <person name="Goodwin S."/>
            <person name="Spatafora J."/>
            <person name="Crous P."/>
            <person name="Grigoriev I."/>
        </authorList>
    </citation>
    <scope>NUCLEOTIDE SEQUENCE</scope>
    <source>
        <strain evidence="6">CBS 109.77</strain>
    </source>
</reference>
<feature type="region of interest" description="Disordered" evidence="4">
    <location>
        <begin position="786"/>
        <end position="818"/>
    </location>
</feature>
<keyword evidence="7" id="KW-1185">Reference proteome</keyword>
<dbReference type="InterPro" id="IPR030564">
    <property type="entry name" value="Myotubularin"/>
</dbReference>
<dbReference type="OrthoDB" id="271628at2759"/>
<feature type="region of interest" description="Disordered" evidence="4">
    <location>
        <begin position="535"/>
        <end position="557"/>
    </location>
</feature>
<dbReference type="Pfam" id="PF06602">
    <property type="entry name" value="Myotub-related"/>
    <property type="match status" value="1"/>
</dbReference>
<dbReference type="PANTHER" id="PTHR10807">
    <property type="entry name" value="MYOTUBULARIN-RELATED"/>
    <property type="match status" value="1"/>
</dbReference>
<comment type="similarity">
    <text evidence="1">Belongs to the protein-tyrosine phosphatase family. Non-receptor class myotubularin subfamily.</text>
</comment>
<dbReference type="InterPro" id="IPR048994">
    <property type="entry name" value="PH-GRAM_MTMR6-9"/>
</dbReference>
<dbReference type="GO" id="GO:0005737">
    <property type="term" value="C:cytoplasm"/>
    <property type="evidence" value="ECO:0007669"/>
    <property type="project" value="TreeGrafter"/>
</dbReference>
<dbReference type="AlphaFoldDB" id="A0A6A6WVI5"/>
<feature type="domain" description="Myotubularin phosphatase" evidence="5">
    <location>
        <begin position="137"/>
        <end position="676"/>
    </location>
</feature>
<dbReference type="PROSITE" id="PS00383">
    <property type="entry name" value="TYR_PHOSPHATASE_1"/>
    <property type="match status" value="1"/>
</dbReference>
<evidence type="ECO:0000256" key="1">
    <source>
        <dbReference type="ARBA" id="ARBA00007471"/>
    </source>
</evidence>
<feature type="active site" description="Phosphocysteine intermediate" evidence="2">
    <location>
        <position position="424"/>
    </location>
</feature>
<evidence type="ECO:0000259" key="5">
    <source>
        <dbReference type="PROSITE" id="PS51339"/>
    </source>
</evidence>
<proteinExistence type="inferred from homology"/>
<dbReference type="InterPro" id="IPR011993">
    <property type="entry name" value="PH-like_dom_sf"/>
</dbReference>
<dbReference type="InterPro" id="IPR016130">
    <property type="entry name" value="Tyr_Pase_AS"/>
</dbReference>
<feature type="compositionally biased region" description="Basic and acidic residues" evidence="4">
    <location>
        <begin position="805"/>
        <end position="818"/>
    </location>
</feature>
<feature type="binding site" evidence="3">
    <location>
        <begin position="360"/>
        <end position="361"/>
    </location>
    <ligand>
        <name>substrate</name>
    </ligand>
</feature>
<evidence type="ECO:0000313" key="7">
    <source>
        <dbReference type="Proteomes" id="UP000799757"/>
    </source>
</evidence>
<name>A0A6A6WVI5_9PLEO</name>
<gene>
    <name evidence="6" type="ORF">K505DRAFT_287070</name>
</gene>
<feature type="binding site" evidence="3">
    <location>
        <begin position="424"/>
        <end position="430"/>
    </location>
    <ligand>
        <name>substrate</name>
    </ligand>
</feature>
<dbReference type="EMBL" id="MU002265">
    <property type="protein sequence ID" value="KAF2787924.1"/>
    <property type="molecule type" value="Genomic_DNA"/>
</dbReference>
<accession>A0A6A6WVI5</accession>
<dbReference type="Proteomes" id="UP000799757">
    <property type="component" value="Unassembled WGS sequence"/>
</dbReference>
<organism evidence="6 7">
    <name type="scientific">Melanomma pulvis-pyrius CBS 109.77</name>
    <dbReference type="NCBI Taxonomy" id="1314802"/>
    <lineage>
        <taxon>Eukaryota</taxon>
        <taxon>Fungi</taxon>
        <taxon>Dikarya</taxon>
        <taxon>Ascomycota</taxon>
        <taxon>Pezizomycotina</taxon>
        <taxon>Dothideomycetes</taxon>
        <taxon>Pleosporomycetidae</taxon>
        <taxon>Pleosporales</taxon>
        <taxon>Melanommataceae</taxon>
        <taxon>Melanomma</taxon>
    </lineage>
</organism>
<protein>
    <submittedName>
        <fullName evidence="6">Phosphatases II</fullName>
    </submittedName>
</protein>
<sequence>MERIRVSKVEDVTLWRRGSRFDGTLHLMPHHMVFSYMPPPPPGSSQSAKPPRQKEVWITYPMISYCCLRPSPPASHQAPSIRLRCRDFTFFAFNFVDEKKARDVYDSIRGLSCKLGQLNKLLAFSYQPKPPEDESNGWEIYDARREWKRLGISPKDSEKGWRISEVNIEYKYSKTYPALLVVPSKISDNVLRYAGEYRSRQRIPALVYRHPINNCSITRSSQPQPGISGKRNPQDERLVAAIFSTNSGWKTSQKSTSVTDGESPDSSVVNLNESSANSSFVGVVDAETVESDHNTIEALTESSETEPEPEGPRVYGAQQRNLIVDARPTVNAYAMQAVGLGSEKMDYYPGAEKAYLGIDNIHVMRRSLETVIDALKESDFTALPPNRNLLAKSGWIKHMSNILDGTRLIAETVGIMHSHVLIHCSDGWDRTSQLSALSQICLDPYYRTLEGFIVLVEKDWLSFGHMFRHRSGFLGSEKWFQIENERIDRKGDPSGAFENALRGARGLFNRHNESNESLSQTADTNGGELQAVSNVTSGPVAEESNPKSTPTTIGAAEEHRVTKVNELSPVFHQFLDATYQLMYQYPTRFEFNERFLRRLLYHLFSCQYGTFLFDNEKERVDNDAARRTRSVWDYFTCRKQEFMNPKYDPVVDDSIRGKERIIFPKKGETRWWAECFGRTDEEMNTFGPQAPYNLTPQTSNLNSPPNGRNTPSRSGATTPIFNAPIVTGTETAETATGAGTTLPPPTHDAGVVAPPTPTPTPLDAAAAFSQNLGQNLAKGIATLGLGGAKDLGSAIDRSRSRSRSKTGEVRQEMEVEMQ</sequence>
<dbReference type="GO" id="GO:0046856">
    <property type="term" value="P:phosphatidylinositol dephosphorylation"/>
    <property type="evidence" value="ECO:0007669"/>
    <property type="project" value="TreeGrafter"/>
</dbReference>
<feature type="region of interest" description="Disordered" evidence="4">
    <location>
        <begin position="250"/>
        <end position="272"/>
    </location>
</feature>
<dbReference type="InterPro" id="IPR010569">
    <property type="entry name" value="Myotubularin-like_Pase_dom"/>
</dbReference>
<evidence type="ECO:0000256" key="2">
    <source>
        <dbReference type="PIRSR" id="PIRSR630564-1"/>
    </source>
</evidence>
<evidence type="ECO:0000313" key="6">
    <source>
        <dbReference type="EMBL" id="KAF2787924.1"/>
    </source>
</evidence>
<feature type="region of interest" description="Disordered" evidence="4">
    <location>
        <begin position="684"/>
        <end position="718"/>
    </location>
</feature>
<dbReference type="Pfam" id="PF21098">
    <property type="entry name" value="PH-GRAM_MTMR6-like"/>
    <property type="match status" value="1"/>
</dbReference>
<evidence type="ECO:0000256" key="4">
    <source>
        <dbReference type="SAM" id="MobiDB-lite"/>
    </source>
</evidence>
<dbReference type="Gene3D" id="2.30.29.30">
    <property type="entry name" value="Pleckstrin-homology domain (PH domain)/Phosphotyrosine-binding domain (PTB)"/>
    <property type="match status" value="1"/>
</dbReference>
<dbReference type="GO" id="GO:0004438">
    <property type="term" value="F:phosphatidylinositol-3-phosphate phosphatase activity"/>
    <property type="evidence" value="ECO:0007669"/>
    <property type="project" value="TreeGrafter"/>
</dbReference>
<dbReference type="PANTHER" id="PTHR10807:SF128">
    <property type="entry name" value="PHOSPHATIDYLINOSITOL-3,5-BISPHOSPHATE 3-PHOSPHATASE"/>
    <property type="match status" value="1"/>
</dbReference>
<dbReference type="PROSITE" id="PS51339">
    <property type="entry name" value="PPASE_MYOTUBULARIN"/>
    <property type="match status" value="1"/>
</dbReference>
<dbReference type="SUPFAM" id="SSF52799">
    <property type="entry name" value="(Phosphotyrosine protein) phosphatases II"/>
    <property type="match status" value="1"/>
</dbReference>
<dbReference type="InterPro" id="IPR029021">
    <property type="entry name" value="Prot-tyrosine_phosphatase-like"/>
</dbReference>
<evidence type="ECO:0000256" key="3">
    <source>
        <dbReference type="PIRSR" id="PIRSR630564-2"/>
    </source>
</evidence>
<dbReference type="GO" id="GO:0016020">
    <property type="term" value="C:membrane"/>
    <property type="evidence" value="ECO:0007669"/>
    <property type="project" value="TreeGrafter"/>
</dbReference>